<name>A0ABZ2PGE3_9BRAD</name>
<dbReference type="SMART" id="SM01126">
    <property type="entry name" value="DDE_Tnp_IS1595"/>
    <property type="match status" value="1"/>
</dbReference>
<dbReference type="EMBL" id="CP147711">
    <property type="protein sequence ID" value="WXC84334.1"/>
    <property type="molecule type" value="Genomic_DNA"/>
</dbReference>
<dbReference type="RefSeq" id="WP_338825037.1">
    <property type="nucleotide sequence ID" value="NZ_CP147708.1"/>
</dbReference>
<protein>
    <submittedName>
        <fullName evidence="2">IS1595 family transposase</fullName>
    </submittedName>
</protein>
<proteinExistence type="predicted"/>
<dbReference type="Pfam" id="PF12762">
    <property type="entry name" value="DDE_Tnp_IS1595"/>
    <property type="match status" value="1"/>
</dbReference>
<evidence type="ECO:0000313" key="2">
    <source>
        <dbReference type="EMBL" id="WXC84334.1"/>
    </source>
</evidence>
<keyword evidence="3" id="KW-1185">Reference proteome</keyword>
<feature type="domain" description="ISXO2-like transposase" evidence="1">
    <location>
        <begin position="141"/>
        <end position="291"/>
    </location>
</feature>
<reference evidence="2" key="1">
    <citation type="journal article" date="2021" name="Int. J. Syst. Evol. Microbiol.">
        <title>Bradyrhizobium septentrionale sp. nov. (sv. septentrionale) and Bradyrhizobium quebecense sp. nov. (sv. septentrionale) associated with legumes native to Canada possess rearranged symbiosis genes and numerous insertion sequences.</title>
        <authorList>
            <person name="Bromfield E.S.P."/>
            <person name="Cloutier S."/>
        </authorList>
    </citation>
    <scope>NUCLEOTIDE SEQUENCE</scope>
    <source>
        <strain evidence="2">5S5</strain>
    </source>
</reference>
<organism evidence="2 3">
    <name type="scientific">Bradyrhizobium septentrionale</name>
    <dbReference type="NCBI Taxonomy" id="1404411"/>
    <lineage>
        <taxon>Bacteria</taxon>
        <taxon>Pseudomonadati</taxon>
        <taxon>Pseudomonadota</taxon>
        <taxon>Alphaproteobacteria</taxon>
        <taxon>Hyphomicrobiales</taxon>
        <taxon>Nitrobacteraceae</taxon>
        <taxon>Bradyrhizobium</taxon>
    </lineage>
</organism>
<evidence type="ECO:0000313" key="3">
    <source>
        <dbReference type="Proteomes" id="UP001432046"/>
    </source>
</evidence>
<dbReference type="NCBIfam" id="NF033547">
    <property type="entry name" value="transpos_IS1595"/>
    <property type="match status" value="1"/>
</dbReference>
<accession>A0ABZ2PGE3</accession>
<dbReference type="InterPro" id="IPR024445">
    <property type="entry name" value="Tnp_ISXO2-like"/>
</dbReference>
<evidence type="ECO:0000259" key="1">
    <source>
        <dbReference type="SMART" id="SM01126"/>
    </source>
</evidence>
<gene>
    <name evidence="2" type="ORF">WDK88_20235</name>
</gene>
<dbReference type="Pfam" id="PF12760">
    <property type="entry name" value="Zn_ribbon_IS1595"/>
    <property type="match status" value="1"/>
</dbReference>
<dbReference type="InterPro" id="IPR024442">
    <property type="entry name" value="Transposase_Zn_ribbon"/>
</dbReference>
<sequence>MAQHFLLSRSAKTLSLAAVFTMKDEEAEARFRAIRWAETDGAPVCPNCGSLDAYDCRRLKGAPRFRCRGCKKDFSITSGTLFASHKLPLRCYLAAIAIFCNEVKGKSALALSRDLCVSYKCAFVLLHKLREAMAEELKGRVIGGDGKEAEIDGGYFGGYVKPANLKEKRVDRRLAANQSGKRKVVVIVTERGGNSVPAVFGSESQAASFIKARIAKGTVVNADEAASWDGLHERFEMKRINHQEAYSLDGACTNQAEEYFSRLRRAEIGIHHHIAGAYLLRYAQESSWREDNRRVSNGEQTERVAKLAMKRGKSVDFTGYWQRHNQSA</sequence>
<reference evidence="2" key="2">
    <citation type="submission" date="2024-03" db="EMBL/GenBank/DDBJ databases">
        <authorList>
            <person name="Bromfield E.S.P."/>
            <person name="Cloutier S."/>
        </authorList>
    </citation>
    <scope>NUCLEOTIDE SEQUENCE</scope>
    <source>
        <strain evidence="2">5S5</strain>
    </source>
</reference>
<dbReference type="Proteomes" id="UP001432046">
    <property type="component" value="Chromosome"/>
</dbReference>